<keyword evidence="2" id="KW-1133">Transmembrane helix</keyword>
<gene>
    <name evidence="4" type="ORF">RYJ27_02635</name>
</gene>
<accession>A0AAU0MJH6</accession>
<feature type="region of interest" description="Disordered" evidence="1">
    <location>
        <begin position="1"/>
        <end position="29"/>
    </location>
</feature>
<keyword evidence="2" id="KW-0472">Membrane</keyword>
<evidence type="ECO:0000256" key="2">
    <source>
        <dbReference type="SAM" id="Phobius"/>
    </source>
</evidence>
<dbReference type="KEGG" id="mliy:RYJ27_02635"/>
<feature type="domain" description="PASTA" evidence="3">
    <location>
        <begin position="135"/>
        <end position="198"/>
    </location>
</feature>
<name>A0AAU0MJH6_9MICO</name>
<feature type="compositionally biased region" description="Polar residues" evidence="1">
    <location>
        <begin position="1"/>
        <end position="11"/>
    </location>
</feature>
<dbReference type="PROSITE" id="PS51178">
    <property type="entry name" value="PASTA"/>
    <property type="match status" value="1"/>
</dbReference>
<dbReference type="InterPro" id="IPR011434">
    <property type="entry name" value="Ltp-like_HTH"/>
</dbReference>
<evidence type="ECO:0000313" key="4">
    <source>
        <dbReference type="EMBL" id="WOQ70137.1"/>
    </source>
</evidence>
<organism evidence="4 5">
    <name type="scientific">Microbacterium limosum</name>
    <dbReference type="NCBI Taxonomy" id="3079935"/>
    <lineage>
        <taxon>Bacteria</taxon>
        <taxon>Bacillati</taxon>
        <taxon>Actinomycetota</taxon>
        <taxon>Actinomycetes</taxon>
        <taxon>Micrococcales</taxon>
        <taxon>Microbacteriaceae</taxon>
        <taxon>Microbacterium</taxon>
    </lineage>
</organism>
<dbReference type="CDD" id="cd06577">
    <property type="entry name" value="PASTA_pknB"/>
    <property type="match status" value="1"/>
</dbReference>
<dbReference type="InterPro" id="IPR005543">
    <property type="entry name" value="PASTA_dom"/>
</dbReference>
<dbReference type="Pfam" id="PF03793">
    <property type="entry name" value="PASTA"/>
    <property type="match status" value="1"/>
</dbReference>
<reference evidence="4 5" key="1">
    <citation type="submission" date="2023-10" db="EMBL/GenBank/DDBJ databases">
        <title>Y20.</title>
        <authorList>
            <person name="Zhang G."/>
            <person name="Ding Y."/>
        </authorList>
    </citation>
    <scope>NUCLEOTIDE SEQUENCE [LARGE SCALE GENOMIC DNA]</scope>
    <source>
        <strain evidence="4 5">Y20</strain>
    </source>
</reference>
<protein>
    <submittedName>
        <fullName evidence="4">Ltp family lipoprotein</fullName>
    </submittedName>
</protein>
<keyword evidence="5" id="KW-1185">Reference proteome</keyword>
<proteinExistence type="predicted"/>
<dbReference type="Pfam" id="PF07553">
    <property type="entry name" value="Lipoprotein_Ltp"/>
    <property type="match status" value="2"/>
</dbReference>
<dbReference type="Proteomes" id="UP001329313">
    <property type="component" value="Chromosome"/>
</dbReference>
<dbReference type="EMBL" id="CP137080">
    <property type="protein sequence ID" value="WOQ70137.1"/>
    <property type="molecule type" value="Genomic_DNA"/>
</dbReference>
<dbReference type="AlphaFoldDB" id="A0AAU0MJH6"/>
<feature type="transmembrane region" description="Helical" evidence="2">
    <location>
        <begin position="88"/>
        <end position="108"/>
    </location>
</feature>
<dbReference type="Gene3D" id="1.10.10.10">
    <property type="entry name" value="Winged helix-like DNA-binding domain superfamily/Winged helix DNA-binding domain"/>
    <property type="match status" value="2"/>
</dbReference>
<dbReference type="SMART" id="SM00740">
    <property type="entry name" value="PASTA"/>
    <property type="match status" value="1"/>
</dbReference>
<dbReference type="InterPro" id="IPR036388">
    <property type="entry name" value="WH-like_DNA-bd_sf"/>
</dbReference>
<dbReference type="SUPFAM" id="SSF54184">
    <property type="entry name" value="Penicillin-binding protein 2x (pbp-2x), c-terminal domain"/>
    <property type="match status" value="1"/>
</dbReference>
<sequence>MSDNSSNTTPATPAAGWFPHPSPDAAPGTEMYWDGAQWRTAMVRRDGVAVSPTAVMNAPAREAAAQDAADGATAGAAVKRPWYARKAIVIPAAVVGGVIMIAGIGGAMGGGDDEVADAASVVQTDEPVVSQPEAEPEPVMVVVPNVVGMDGASARAALEALGFDTTFDGDETMPVIAQGVAEGTEIEQGSTIALTLEEKPQLTLGQENAIRSAQSYLSFTGFSRAGLFQQLTSEYGEGFEAADAEFALAHLEQNGLVDWNAEAVESAESYLEFTSFSRQGLFDQLTSEYGEGFTPDQANHALAAVGY</sequence>
<keyword evidence="4" id="KW-0449">Lipoprotein</keyword>
<keyword evidence="2" id="KW-0812">Transmembrane</keyword>
<evidence type="ECO:0000313" key="5">
    <source>
        <dbReference type="Proteomes" id="UP001329313"/>
    </source>
</evidence>
<evidence type="ECO:0000256" key="1">
    <source>
        <dbReference type="SAM" id="MobiDB-lite"/>
    </source>
</evidence>
<dbReference type="Gene3D" id="3.30.10.20">
    <property type="match status" value="1"/>
</dbReference>
<evidence type="ECO:0000259" key="3">
    <source>
        <dbReference type="PROSITE" id="PS51178"/>
    </source>
</evidence>
<dbReference type="RefSeq" id="WP_330171218.1">
    <property type="nucleotide sequence ID" value="NZ_CP137080.1"/>
</dbReference>